<gene>
    <name evidence="1" type="ORF">BO94DRAFT_454094</name>
</gene>
<protein>
    <recommendedName>
        <fullName evidence="3">Peptidase M61 catalytic domain-containing protein</fullName>
    </recommendedName>
</protein>
<dbReference type="GeneID" id="37109738"/>
<dbReference type="EMBL" id="MSFK01000001">
    <property type="protein sequence ID" value="PWY96181.1"/>
    <property type="molecule type" value="Genomic_DNA"/>
</dbReference>
<dbReference type="OrthoDB" id="626167at2759"/>
<dbReference type="SUPFAM" id="SSF55486">
    <property type="entry name" value="Metalloproteases ('zincins'), catalytic domain"/>
    <property type="match status" value="1"/>
</dbReference>
<dbReference type="Proteomes" id="UP000246702">
    <property type="component" value="Unassembled WGS sequence"/>
</dbReference>
<accession>A0A317XDE1</accession>
<dbReference type="RefSeq" id="XP_025472942.1">
    <property type="nucleotide sequence ID" value="XM_025607595.1"/>
</dbReference>
<keyword evidence="2" id="KW-1185">Reference proteome</keyword>
<reference evidence="1 2" key="1">
    <citation type="submission" date="2016-12" db="EMBL/GenBank/DDBJ databases">
        <title>The genomes of Aspergillus section Nigri reveals drivers in fungal speciation.</title>
        <authorList>
            <consortium name="DOE Joint Genome Institute"/>
            <person name="Vesth T.C."/>
            <person name="Nybo J."/>
            <person name="Theobald S."/>
            <person name="Brandl J."/>
            <person name="Frisvad J.C."/>
            <person name="Nielsen K.F."/>
            <person name="Lyhne E.K."/>
            <person name="Kogle M.E."/>
            <person name="Kuo A."/>
            <person name="Riley R."/>
            <person name="Clum A."/>
            <person name="Nolan M."/>
            <person name="Lipzen A."/>
            <person name="Salamov A."/>
            <person name="Henrissat B."/>
            <person name="Wiebenga A."/>
            <person name="De Vries R.P."/>
            <person name="Grigoriev I.V."/>
            <person name="Mortensen U.H."/>
            <person name="Andersen M.R."/>
            <person name="Baker S.E."/>
        </authorList>
    </citation>
    <scope>NUCLEOTIDE SEQUENCE [LARGE SCALE GENOMIC DNA]</scope>
    <source>
        <strain evidence="1 2">CBS 115572</strain>
    </source>
</reference>
<dbReference type="AlphaFoldDB" id="A0A317XDE1"/>
<proteinExistence type="predicted"/>
<evidence type="ECO:0008006" key="3">
    <source>
        <dbReference type="Google" id="ProtNLM"/>
    </source>
</evidence>
<evidence type="ECO:0000313" key="1">
    <source>
        <dbReference type="EMBL" id="PWY96181.1"/>
    </source>
</evidence>
<comment type="caution">
    <text evidence="1">The sequence shown here is derived from an EMBL/GenBank/DDBJ whole genome shotgun (WGS) entry which is preliminary data.</text>
</comment>
<dbReference type="STRING" id="1450535.A0A317XDE1"/>
<evidence type="ECO:0000313" key="2">
    <source>
        <dbReference type="Proteomes" id="UP000246702"/>
    </source>
</evidence>
<organism evidence="1 2">
    <name type="scientific">Aspergillus sclerotioniger CBS 115572</name>
    <dbReference type="NCBI Taxonomy" id="1450535"/>
    <lineage>
        <taxon>Eukaryota</taxon>
        <taxon>Fungi</taxon>
        <taxon>Dikarya</taxon>
        <taxon>Ascomycota</taxon>
        <taxon>Pezizomycotina</taxon>
        <taxon>Eurotiomycetes</taxon>
        <taxon>Eurotiomycetidae</taxon>
        <taxon>Eurotiales</taxon>
        <taxon>Aspergillaceae</taxon>
        <taxon>Aspergillus</taxon>
        <taxon>Aspergillus subgen. Circumdati</taxon>
    </lineage>
</organism>
<name>A0A317XDE1_9EURO</name>
<sequence>MAQYYPTIYLRLTPVFDPEGAATGLVVRLEIQHPYAPHGQPLLQFITSQNYVPGPPLREVDINAADDQGPLCVSFVDGPSDAHQTHTHWHLSRPPQGNLILAYKVWARGVHDFGPRGTRRDLVRDQRGLTTTGMAILPRYLSNQMHRNIVEWVLPANAPEGTSCVSTLGDGPDPVSHVGHASELYMGAYMVGPIRTYQRSNPPDWLGEFGICHWFGILPTSIYPHILRYVQVMAPKMMYYFRKRGCTWRVFLCKGTRSRRGLAVHHGCIIEYNEETDDLSDSLLTHVFTHEMVHNFSDMDPEDDGYDNRWFNEGLADYYAAVLPYRLGLRSYEYMVRHLNQALVAYYTSPMMCTDLQRPETGGWFETLAPYHRGCAYLMWIDGVLRRGHDKLDLRSTCQLDYFVIQASHSRLRPLQIQARNWIWHLEKHINTHPHWIWGHFLGMLEGMPLDFGELLGGCSPYSVAPYYCRILDFGFDVDSFPGPIRGVVHDSQACWVGIQNGDVFIGISNIDECILDSGQRMRGTIRRGDMIYRIDYLPRSGVRTLCWQVQI</sequence>